<evidence type="ECO:0000313" key="1">
    <source>
        <dbReference type="EMBL" id="SGY12821.1"/>
    </source>
</evidence>
<accession>A0A2X0LPM5</accession>
<gene>
    <name evidence="1" type="primary">BQ5605_C011g06616</name>
    <name evidence="1" type="ORF">BQ5605_C011G06616</name>
</gene>
<organism evidence="1 2">
    <name type="scientific">Microbotryum silenes-dioicae</name>
    <dbReference type="NCBI Taxonomy" id="796604"/>
    <lineage>
        <taxon>Eukaryota</taxon>
        <taxon>Fungi</taxon>
        <taxon>Dikarya</taxon>
        <taxon>Basidiomycota</taxon>
        <taxon>Pucciniomycotina</taxon>
        <taxon>Microbotryomycetes</taxon>
        <taxon>Microbotryales</taxon>
        <taxon>Microbotryaceae</taxon>
        <taxon>Microbotryum</taxon>
    </lineage>
</organism>
<dbReference type="AlphaFoldDB" id="A0A2X0LPM5"/>
<name>A0A2X0LPM5_9BASI</name>
<protein>
    <submittedName>
        <fullName evidence="1">BQ5605_C011g06616 protein</fullName>
    </submittedName>
</protein>
<proteinExistence type="predicted"/>
<keyword evidence="2" id="KW-1185">Reference proteome</keyword>
<dbReference type="EMBL" id="FQNC01000011">
    <property type="protein sequence ID" value="SGY12821.1"/>
    <property type="molecule type" value="Genomic_DNA"/>
</dbReference>
<evidence type="ECO:0000313" key="2">
    <source>
        <dbReference type="Proteomes" id="UP000249464"/>
    </source>
</evidence>
<reference evidence="1 2" key="1">
    <citation type="submission" date="2016-11" db="EMBL/GenBank/DDBJ databases">
        <authorList>
            <person name="Jaros S."/>
            <person name="Januszkiewicz K."/>
            <person name="Wedrychowicz H."/>
        </authorList>
    </citation>
    <scope>NUCLEOTIDE SEQUENCE [LARGE SCALE GENOMIC DNA]</scope>
</reference>
<sequence length="125" mass="14167">MSLLSDLVHLRTIEVSPLQCTAPEFRQRVKPRYIYSGPLLRNSPVSALDDVVDKCSLGQLVRSSINFSMDPLELFGAHHVKGYSRRNPLAEELSLQALLWSCDPHCNACSNGYVFRRQQAKRRVP</sequence>
<dbReference type="Proteomes" id="UP000249464">
    <property type="component" value="Unassembled WGS sequence"/>
</dbReference>